<dbReference type="STRING" id="478744.SAMN05444359_101428"/>
<dbReference type="AlphaFoldDB" id="A0A1H8ZSI9"/>
<organism evidence="2 3">
    <name type="scientific">Neolewinella agarilytica</name>
    <dbReference type="NCBI Taxonomy" id="478744"/>
    <lineage>
        <taxon>Bacteria</taxon>
        <taxon>Pseudomonadati</taxon>
        <taxon>Bacteroidota</taxon>
        <taxon>Saprospiria</taxon>
        <taxon>Saprospirales</taxon>
        <taxon>Lewinellaceae</taxon>
        <taxon>Neolewinella</taxon>
    </lineage>
</organism>
<reference evidence="3" key="1">
    <citation type="submission" date="2016-10" db="EMBL/GenBank/DDBJ databases">
        <authorList>
            <person name="Varghese N."/>
            <person name="Submissions S."/>
        </authorList>
    </citation>
    <scope>NUCLEOTIDE SEQUENCE [LARGE SCALE GENOMIC DNA]</scope>
    <source>
        <strain evidence="3">DSM 24740</strain>
    </source>
</reference>
<dbReference type="InterPro" id="IPR003959">
    <property type="entry name" value="ATPase_AAA_core"/>
</dbReference>
<dbReference type="EMBL" id="FOFB01000001">
    <property type="protein sequence ID" value="SEP67231.1"/>
    <property type="molecule type" value="Genomic_DNA"/>
</dbReference>
<gene>
    <name evidence="2" type="ORF">SAMN05444359_101428</name>
</gene>
<proteinExistence type="predicted"/>
<dbReference type="GO" id="GO:0016887">
    <property type="term" value="F:ATP hydrolysis activity"/>
    <property type="evidence" value="ECO:0007669"/>
    <property type="project" value="InterPro"/>
</dbReference>
<keyword evidence="3" id="KW-1185">Reference proteome</keyword>
<dbReference type="Gene3D" id="3.40.50.300">
    <property type="entry name" value="P-loop containing nucleotide triphosphate hydrolases"/>
    <property type="match status" value="2"/>
</dbReference>
<dbReference type="GO" id="GO:0005524">
    <property type="term" value="F:ATP binding"/>
    <property type="evidence" value="ECO:0007669"/>
    <property type="project" value="InterPro"/>
</dbReference>
<dbReference type="Pfam" id="PF13304">
    <property type="entry name" value="AAA_21"/>
    <property type="match status" value="1"/>
</dbReference>
<evidence type="ECO:0000313" key="3">
    <source>
        <dbReference type="Proteomes" id="UP000199021"/>
    </source>
</evidence>
<evidence type="ECO:0000313" key="2">
    <source>
        <dbReference type="EMBL" id="SEP67231.1"/>
    </source>
</evidence>
<dbReference type="PANTHER" id="PTHR40396:SF1">
    <property type="entry name" value="ATPASE AAA-TYPE CORE DOMAIN-CONTAINING PROTEIN"/>
    <property type="match status" value="1"/>
</dbReference>
<dbReference type="InParanoid" id="A0A1H8ZSI9"/>
<sequence>MLLRFVVENFLSFSDELDFTLFPYTRLREKKDHIYRTPEVDLLKTAAIYGANGSGKSNLVKAMAFLRDFAVLGDLHQGHGLAGPFRLDADRLKQPSHFEIEFLHEGTYYGYEVHATRSRVVVEKLSILHPGKDEREVLFSLLVVDGEHKVDIHPRYQQSEEDKARINFFLEEFLTPTASLLRVLARNNAFPEMQQAVNWLRNHFIVIQPHDNFINIAEVLYKDEGFRAFGLNLLKTMDTGVTDMALDRMPYETFFGLDDEQKKQEALAALHQGHDYIKMNVHGEELLLRLEEEEVVVYRAVLFHEAEDGTLIKFSIREESDGTRRVLDFLPVWRTLKSAPAAIVIDEIGRSLHPSLLDHLIRIFMNNETRGQLIFTTHEDNLLSQEVFRRDEIHLMNKTAKGNSEAYPLSDFKSRNDTDLQKNYLFGRFGGTPRLGHYFTLEQRAAVNE</sequence>
<feature type="domain" description="ATPase AAA-type core" evidence="1">
    <location>
        <begin position="47"/>
        <end position="384"/>
    </location>
</feature>
<dbReference type="Proteomes" id="UP000199021">
    <property type="component" value="Unassembled WGS sequence"/>
</dbReference>
<dbReference type="PANTHER" id="PTHR40396">
    <property type="entry name" value="ATPASE-LIKE PROTEIN"/>
    <property type="match status" value="1"/>
</dbReference>
<protein>
    <recommendedName>
        <fullName evidence="1">ATPase AAA-type core domain-containing protein</fullName>
    </recommendedName>
</protein>
<dbReference type="SUPFAM" id="SSF52540">
    <property type="entry name" value="P-loop containing nucleoside triphosphate hydrolases"/>
    <property type="match status" value="1"/>
</dbReference>
<dbReference type="InterPro" id="IPR027417">
    <property type="entry name" value="P-loop_NTPase"/>
</dbReference>
<evidence type="ECO:0000259" key="1">
    <source>
        <dbReference type="Pfam" id="PF13304"/>
    </source>
</evidence>
<name>A0A1H8ZSI9_9BACT</name>
<accession>A0A1H8ZSI9</accession>